<evidence type="ECO:0000313" key="7">
    <source>
        <dbReference type="Proteomes" id="UP000014216"/>
    </source>
</evidence>
<dbReference type="FunFam" id="3.40.50.300:FF:000640">
    <property type="entry name" value="MoxR family ATPase"/>
    <property type="match status" value="1"/>
</dbReference>
<dbReference type="Pfam" id="PF17863">
    <property type="entry name" value="AAA_lid_2"/>
    <property type="match status" value="1"/>
</dbReference>
<dbReference type="EMBL" id="APJX01000006">
    <property type="protein sequence ID" value="EMS78949.1"/>
    <property type="molecule type" value="Genomic_DNA"/>
</dbReference>
<name>S0G0G5_9BACT</name>
<dbReference type="PANTHER" id="PTHR42759:SF5">
    <property type="entry name" value="METHANOL DEHYDROGENASE REGULATOR"/>
    <property type="match status" value="1"/>
</dbReference>
<dbReference type="PANTHER" id="PTHR42759">
    <property type="entry name" value="MOXR FAMILY PROTEIN"/>
    <property type="match status" value="1"/>
</dbReference>
<dbReference type="GO" id="GO:0005524">
    <property type="term" value="F:ATP binding"/>
    <property type="evidence" value="ECO:0007669"/>
    <property type="project" value="UniProtKB-KW"/>
</dbReference>
<dbReference type="InterPro" id="IPR027417">
    <property type="entry name" value="P-loop_NTPase"/>
</dbReference>
<dbReference type="RefSeq" id="WP_006966789.1">
    <property type="nucleotide sequence ID" value="NZ_APJX01000006.1"/>
</dbReference>
<dbReference type="SUPFAM" id="SSF52540">
    <property type="entry name" value="P-loop containing nucleoside triphosphate hydrolases"/>
    <property type="match status" value="1"/>
</dbReference>
<dbReference type="Pfam" id="PF07726">
    <property type="entry name" value="AAA_3"/>
    <property type="match status" value="1"/>
</dbReference>
<feature type="domain" description="ATPase AAA-3" evidence="4">
    <location>
        <begin position="43"/>
        <end position="173"/>
    </location>
</feature>
<feature type="domain" description="ChlI/MoxR AAA lid" evidence="5">
    <location>
        <begin position="237"/>
        <end position="291"/>
    </location>
</feature>
<organism evidence="6 7">
    <name type="scientific">Desulfotignum phosphitoxidans DSM 13687</name>
    <dbReference type="NCBI Taxonomy" id="1286635"/>
    <lineage>
        <taxon>Bacteria</taxon>
        <taxon>Pseudomonadati</taxon>
        <taxon>Thermodesulfobacteriota</taxon>
        <taxon>Desulfobacteria</taxon>
        <taxon>Desulfobacterales</taxon>
        <taxon>Desulfobacteraceae</taxon>
        <taxon>Desulfotignum</taxon>
    </lineage>
</organism>
<reference evidence="6 7" key="1">
    <citation type="journal article" date="2013" name="Genome Announc.">
        <title>Draft Genome Sequence of Desulfotignum phosphitoxidans DSM 13687 Strain FiPS-3.</title>
        <authorList>
            <person name="Poehlein A."/>
            <person name="Daniel R."/>
            <person name="Simeonova D.D."/>
        </authorList>
    </citation>
    <scope>NUCLEOTIDE SEQUENCE [LARGE SCALE GENOMIC DNA]</scope>
    <source>
        <strain evidence="6 7">DSM 13687</strain>
    </source>
</reference>
<dbReference type="Gene3D" id="1.10.8.80">
    <property type="entry name" value="Magnesium chelatase subunit I, C-Terminal domain"/>
    <property type="match status" value="1"/>
</dbReference>
<keyword evidence="7" id="KW-1185">Reference proteome</keyword>
<evidence type="ECO:0000313" key="6">
    <source>
        <dbReference type="EMBL" id="EMS78949.1"/>
    </source>
</evidence>
<dbReference type="CDD" id="cd00009">
    <property type="entry name" value="AAA"/>
    <property type="match status" value="1"/>
</dbReference>
<comment type="caution">
    <text evidence="6">The sequence shown here is derived from an EMBL/GenBank/DDBJ whole genome shotgun (WGS) entry which is preliminary data.</text>
</comment>
<dbReference type="Gene3D" id="3.40.50.300">
    <property type="entry name" value="P-loop containing nucleotide triphosphate hydrolases"/>
    <property type="match status" value="1"/>
</dbReference>
<evidence type="ECO:0000256" key="2">
    <source>
        <dbReference type="ARBA" id="ARBA00022840"/>
    </source>
</evidence>
<dbReference type="PATRIC" id="fig|1286635.3.peg.3021"/>
<gene>
    <name evidence="6" type="ORF">Dpo_6c01480</name>
</gene>
<proteinExistence type="inferred from homology"/>
<dbReference type="GO" id="GO:0016887">
    <property type="term" value="F:ATP hydrolysis activity"/>
    <property type="evidence" value="ECO:0007669"/>
    <property type="project" value="InterPro"/>
</dbReference>
<comment type="similarity">
    <text evidence="3">Belongs to the MoxR family.</text>
</comment>
<sequence>MKQRTDPMMIPEFEKIVRQVGSVVLGKEPQIRLALACLFAKGHLLIEDLPGIGKTTLAKVLARCMGLKFQRMQFTSDLLPGDILGMSVFDSHTATFTFHPGPIFTQVFLADEINRATPKSQSALLEAMEEEQVTIEGETRSLEAPFFVIATQNPMEQAGTFALPESQMDRFLMRIHLGYPDRAAEKQILTGTGAEPALAAVTPFMDKTEVLKIQKAVEQVHVSDTFLTYLQDILAFTRTSGKFQVGLSPRAGLSLSRAARSWAYLHGRDHTLPEDLQQILPWVAGHRLRSSRDLIEFSRDPLMDLFSTVPVPV</sequence>
<dbReference type="InterPro" id="IPR041628">
    <property type="entry name" value="ChlI/MoxR_AAA_lid"/>
</dbReference>
<protein>
    <submittedName>
        <fullName evidence="6">ATPase associated with various cellular activities AAA_3</fullName>
    </submittedName>
</protein>
<accession>S0G0G5</accession>
<dbReference type="PIRSF" id="PIRSF002849">
    <property type="entry name" value="AAA_ATPase_chaperone_MoxR_prd"/>
    <property type="match status" value="1"/>
</dbReference>
<keyword evidence="1" id="KW-0547">Nucleotide-binding</keyword>
<evidence type="ECO:0000259" key="5">
    <source>
        <dbReference type="Pfam" id="PF17863"/>
    </source>
</evidence>
<dbReference type="InterPro" id="IPR011703">
    <property type="entry name" value="ATPase_AAA-3"/>
</dbReference>
<dbReference type="Proteomes" id="UP000014216">
    <property type="component" value="Unassembled WGS sequence"/>
</dbReference>
<keyword evidence="2" id="KW-0067">ATP-binding</keyword>
<dbReference type="InterPro" id="IPR050764">
    <property type="entry name" value="CbbQ/NirQ/NorQ/GpvN"/>
</dbReference>
<evidence type="ECO:0000256" key="3">
    <source>
        <dbReference type="ARBA" id="ARBA00061607"/>
    </source>
</evidence>
<dbReference type="AlphaFoldDB" id="S0G0G5"/>
<evidence type="ECO:0000256" key="1">
    <source>
        <dbReference type="ARBA" id="ARBA00022741"/>
    </source>
</evidence>
<evidence type="ECO:0000259" key="4">
    <source>
        <dbReference type="Pfam" id="PF07726"/>
    </source>
</evidence>